<evidence type="ECO:0000259" key="3">
    <source>
        <dbReference type="Pfam" id="PF16344"/>
    </source>
</evidence>
<evidence type="ECO:0000256" key="1">
    <source>
        <dbReference type="SAM" id="Phobius"/>
    </source>
</evidence>
<dbReference type="Gene3D" id="3.55.50.30">
    <property type="match status" value="1"/>
</dbReference>
<evidence type="ECO:0008006" key="6">
    <source>
        <dbReference type="Google" id="ProtNLM"/>
    </source>
</evidence>
<evidence type="ECO:0000313" key="5">
    <source>
        <dbReference type="Proteomes" id="UP000660862"/>
    </source>
</evidence>
<keyword evidence="1" id="KW-1133">Transmembrane helix</keyword>
<sequence>MTRERLQFLYEQYQRRLISDDELAELRLFVSDDLRHQLVEEWLDGIWDDLDEGTLSDIPRDRQRLLLESIISDKPVVKRIRLTWWYAAAIALLLTGGILIFQYVEQAQEKSLLALGTGGLKDISPGANKAILTLPNGSKIVLDDIDSGELVADNSVRMTKSADGILVYESIKMDSIAAVGERVSYHTVSTPAGGQYQIWLPDGTKVTLNAGSELRYPVVFQRDKRMVTFQGEGYFEVAPDAKRPFLVESVTPNGRQTIAVLGTEFNVNTYDREQEIRTAVIKGSVEVRFSTAIPSVVLKPGHQSVLAKKDGNVSLSVAKADLNSVAAWKDGLFVFADEPLPDLLKRVSRWYNVTFSYDDDMHDVRIQGNYFRNKGLLDLLQNLELIGKIDFLIEQPAVRGHDERRIYVKKR</sequence>
<protein>
    <recommendedName>
        <fullName evidence="6">FecR family protein</fullName>
    </recommendedName>
</protein>
<feature type="transmembrane region" description="Helical" evidence="1">
    <location>
        <begin position="84"/>
        <end position="104"/>
    </location>
</feature>
<comment type="caution">
    <text evidence="4">The sequence shown here is derived from an EMBL/GenBank/DDBJ whole genome shotgun (WGS) entry which is preliminary data.</text>
</comment>
<dbReference type="InterPro" id="IPR006860">
    <property type="entry name" value="FecR"/>
</dbReference>
<evidence type="ECO:0000259" key="2">
    <source>
        <dbReference type="Pfam" id="PF04773"/>
    </source>
</evidence>
<dbReference type="Pfam" id="PF16344">
    <property type="entry name" value="FecR_C"/>
    <property type="match status" value="1"/>
</dbReference>
<organism evidence="4 5">
    <name type="scientific">Parapedobacter pyrenivorans</name>
    <dbReference type="NCBI Taxonomy" id="1305674"/>
    <lineage>
        <taxon>Bacteria</taxon>
        <taxon>Pseudomonadati</taxon>
        <taxon>Bacteroidota</taxon>
        <taxon>Sphingobacteriia</taxon>
        <taxon>Sphingobacteriales</taxon>
        <taxon>Sphingobacteriaceae</taxon>
        <taxon>Parapedobacter</taxon>
    </lineage>
</organism>
<dbReference type="InterPro" id="IPR032508">
    <property type="entry name" value="FecR_C"/>
</dbReference>
<feature type="domain" description="Protein FecR C-terminal" evidence="3">
    <location>
        <begin position="333"/>
        <end position="395"/>
    </location>
</feature>
<reference evidence="4" key="1">
    <citation type="journal article" date="2014" name="Int. J. Syst. Evol. Microbiol.">
        <title>Complete genome sequence of Corynebacterium casei LMG S-19264T (=DSM 44701T), isolated from a smear-ripened cheese.</title>
        <authorList>
            <consortium name="US DOE Joint Genome Institute (JGI-PGF)"/>
            <person name="Walter F."/>
            <person name="Albersmeier A."/>
            <person name="Kalinowski J."/>
            <person name="Ruckert C."/>
        </authorList>
    </citation>
    <scope>NUCLEOTIDE SEQUENCE</scope>
    <source>
        <strain evidence="4">CGMCC 1.12195</strain>
    </source>
</reference>
<evidence type="ECO:0000313" key="4">
    <source>
        <dbReference type="EMBL" id="GGG92126.1"/>
    </source>
</evidence>
<dbReference type="AlphaFoldDB" id="A0A917HW68"/>
<proteinExistence type="predicted"/>
<name>A0A917HW68_9SPHI</name>
<dbReference type="Pfam" id="PF04773">
    <property type="entry name" value="FecR"/>
    <property type="match status" value="1"/>
</dbReference>
<dbReference type="EMBL" id="BMER01000002">
    <property type="protein sequence ID" value="GGG92126.1"/>
    <property type="molecule type" value="Genomic_DNA"/>
</dbReference>
<dbReference type="Proteomes" id="UP000660862">
    <property type="component" value="Unassembled WGS sequence"/>
</dbReference>
<reference evidence="4" key="2">
    <citation type="submission" date="2020-09" db="EMBL/GenBank/DDBJ databases">
        <authorList>
            <person name="Sun Q."/>
            <person name="Zhou Y."/>
        </authorList>
    </citation>
    <scope>NUCLEOTIDE SEQUENCE</scope>
    <source>
        <strain evidence="4">CGMCC 1.12195</strain>
    </source>
</reference>
<keyword evidence="1" id="KW-0812">Transmembrane</keyword>
<keyword evidence="5" id="KW-1185">Reference proteome</keyword>
<dbReference type="InterPro" id="IPR012373">
    <property type="entry name" value="Ferrdict_sens_TM"/>
</dbReference>
<dbReference type="PANTHER" id="PTHR30273:SF2">
    <property type="entry name" value="PROTEIN FECR"/>
    <property type="match status" value="1"/>
</dbReference>
<dbReference type="PANTHER" id="PTHR30273">
    <property type="entry name" value="PERIPLASMIC SIGNAL SENSOR AND SIGMA FACTOR ACTIVATOR FECR-RELATED"/>
    <property type="match status" value="1"/>
</dbReference>
<feature type="domain" description="FecR protein" evidence="2">
    <location>
        <begin position="187"/>
        <end position="286"/>
    </location>
</feature>
<dbReference type="Gene3D" id="2.60.120.1440">
    <property type="match status" value="1"/>
</dbReference>
<keyword evidence="1" id="KW-0472">Membrane</keyword>
<dbReference type="RefSeq" id="WP_188506701.1">
    <property type="nucleotide sequence ID" value="NZ_BMER01000002.1"/>
</dbReference>
<dbReference type="GO" id="GO:0016989">
    <property type="term" value="F:sigma factor antagonist activity"/>
    <property type="evidence" value="ECO:0007669"/>
    <property type="project" value="TreeGrafter"/>
</dbReference>
<accession>A0A917HW68</accession>
<gene>
    <name evidence="4" type="ORF">GCM10007415_28580</name>
</gene>